<accession>A0A6M2DG86</accession>
<dbReference type="GO" id="GO:0003964">
    <property type="term" value="F:RNA-directed DNA polymerase activity"/>
    <property type="evidence" value="ECO:0007669"/>
    <property type="project" value="UniProtKB-KW"/>
</dbReference>
<evidence type="ECO:0000259" key="1">
    <source>
        <dbReference type="PROSITE" id="PS50878"/>
    </source>
</evidence>
<keyword evidence="2" id="KW-0548">Nucleotidyltransferase</keyword>
<dbReference type="SUPFAM" id="SSF56219">
    <property type="entry name" value="DNase I-like"/>
    <property type="match status" value="1"/>
</dbReference>
<dbReference type="InterPro" id="IPR036691">
    <property type="entry name" value="Endo/exonu/phosph_ase_sf"/>
</dbReference>
<dbReference type="AlphaFoldDB" id="A0A6M2DG86"/>
<dbReference type="EMBL" id="GIIL01000924">
    <property type="protein sequence ID" value="NOV44650.1"/>
    <property type="molecule type" value="Transcribed_RNA"/>
</dbReference>
<name>A0A6M2DG86_XENCH</name>
<keyword evidence="2" id="KW-0808">Transferase</keyword>
<dbReference type="InterPro" id="IPR000477">
    <property type="entry name" value="RT_dom"/>
</dbReference>
<dbReference type="SUPFAM" id="SSF56672">
    <property type="entry name" value="DNA/RNA polymerases"/>
    <property type="match status" value="1"/>
</dbReference>
<dbReference type="PANTHER" id="PTHR36688:SF2">
    <property type="entry name" value="ENDONUCLEASE_EXONUCLEASE_PHOSPHATASE DOMAIN-CONTAINING PROTEIN"/>
    <property type="match status" value="1"/>
</dbReference>
<organism evidence="2">
    <name type="scientific">Xenopsylla cheopis</name>
    <name type="common">Oriental rat flea</name>
    <name type="synonym">Pulex cheopis</name>
    <dbReference type="NCBI Taxonomy" id="163159"/>
    <lineage>
        <taxon>Eukaryota</taxon>
        <taxon>Metazoa</taxon>
        <taxon>Ecdysozoa</taxon>
        <taxon>Arthropoda</taxon>
        <taxon>Hexapoda</taxon>
        <taxon>Insecta</taxon>
        <taxon>Pterygota</taxon>
        <taxon>Neoptera</taxon>
        <taxon>Endopterygota</taxon>
        <taxon>Siphonaptera</taxon>
        <taxon>Pulicidae</taxon>
        <taxon>Xenopsyllinae</taxon>
        <taxon>Xenopsylla</taxon>
    </lineage>
</organism>
<evidence type="ECO:0000313" key="2">
    <source>
        <dbReference type="EMBL" id="NOV44650.1"/>
    </source>
</evidence>
<keyword evidence="2" id="KW-0695">RNA-directed DNA polymerase</keyword>
<dbReference type="Pfam" id="PF00078">
    <property type="entry name" value="RVT_1"/>
    <property type="match status" value="1"/>
</dbReference>
<dbReference type="InterPro" id="IPR052560">
    <property type="entry name" value="RdDP_mobile_element"/>
</dbReference>
<dbReference type="Pfam" id="PF03372">
    <property type="entry name" value="Exo_endo_phos"/>
    <property type="match status" value="1"/>
</dbReference>
<dbReference type="InterPro" id="IPR005135">
    <property type="entry name" value="Endo/exonuclease/phosphatase"/>
</dbReference>
<dbReference type="Gene3D" id="3.60.10.10">
    <property type="entry name" value="Endonuclease/exonuclease/phosphatase"/>
    <property type="match status" value="1"/>
</dbReference>
<dbReference type="PROSITE" id="PS50878">
    <property type="entry name" value="RT_POL"/>
    <property type="match status" value="1"/>
</dbReference>
<sequence length="888" mass="102725">MAVKIIKIALWNANGLLNHKNEVEVFLKTNSIDILLISETHFTDKTYFKIPYYNFYHTYHPDGKSHGGTAILIKNNIIHHELARFSEHHIQATSILIKTFMFDIVVSAVYCPPKHNINRHQFQEYFSTLGHKFIAGGDYNSKHTAFGSRLSTTKGKQLHQLIVDNNYDIHSTGSPTYWPSDPQKKPDMLDFFISNGTSAIQSSVEPNYEIFSDHTPIILTLSSVQIYSSGRSSLHNMYTNWNEYKNLLSNNINLKTKLKTHADLEQALEYFINIMTETVQKVTPVNINKEKHSYVPSEIKYLISKKKQIRKEWQKSHHPQIKTDLNKITKTLKIKIKMWKQDSFKNYVMGLNRYDQSIWRPIKNKRKPVQINAPLKTNASTSPWIRNEKEKAAYFAEHLACTFSLPTVNSSEEEIKNATQLLPGTNAKIKPVTPKELLSIIKTLKIKKSPGPDRITAKMLKELPIKCIIFLTHLTNAIFKLNYWPEKLKSAEIIVILKQGKDPTNVDSYRPISILSIIAKIIEKVILQRLEEDSCSINWIPNHQFGFRQGHTTTQQTNRVIDVILTTLNKKKYAVAAFLDASKAFDKVWHPGLLYKIKKNFPLFFNLLQSYLTDRRFYVKLKHEISSEFRIKSGVPQGSVLSPFLYNLYTSDIPLSTSTTICTFADDIALVASDIDQQTANKYLQNHLVKLKDWFSNWKISINEKKSAHIIFTLRHLQDMPLYLNGIEIPRNNSVKYLGFHLDQKLNWNQHISKKISQVKLKVKELDWLIGRSSYLTIDNKLLLYKTIIIPIWTYGIELWGCASKSSISKLQRALNKILRNLVNAPWYVSNHTIHKDLKLPTIQELIITRSSAYQDKIFSHSNTLMNDIAMKQPIRRLKRKWPRDLAA</sequence>
<dbReference type="InterPro" id="IPR043502">
    <property type="entry name" value="DNA/RNA_pol_sf"/>
</dbReference>
<reference evidence="2" key="1">
    <citation type="submission" date="2020-03" db="EMBL/GenBank/DDBJ databases">
        <title>Transcriptomic Profiling of the Digestive Tract of the Rat Flea, Xenopsylla cheopis, Following Blood Feeding and Infection with Yersinia pestis.</title>
        <authorList>
            <person name="Bland D.M."/>
            <person name="Martens C.A."/>
            <person name="Virtaneva K."/>
            <person name="Kanakabandi K."/>
            <person name="Long D."/>
            <person name="Rosenke R."/>
            <person name="Saturday G.A."/>
            <person name="Hoyt F.H."/>
            <person name="Bruno D.P."/>
            <person name="Ribeiro J.M.C."/>
            <person name="Hinnebusch J."/>
        </authorList>
    </citation>
    <scope>NUCLEOTIDE SEQUENCE</scope>
</reference>
<protein>
    <submittedName>
        <fullName evidence="2">Putative rna-directed dna polymerase from mobile element jockey</fullName>
    </submittedName>
</protein>
<dbReference type="PANTHER" id="PTHR36688">
    <property type="entry name" value="ENDO/EXONUCLEASE/PHOSPHATASE DOMAIN-CONTAINING PROTEIN"/>
    <property type="match status" value="1"/>
</dbReference>
<feature type="domain" description="Reverse transcriptase" evidence="1">
    <location>
        <begin position="477"/>
        <end position="742"/>
    </location>
</feature>
<dbReference type="CDD" id="cd01650">
    <property type="entry name" value="RT_nLTR_like"/>
    <property type="match status" value="1"/>
</dbReference>
<proteinExistence type="predicted"/>